<organism evidence="8 9">
    <name type="scientific">Symbiochloris irregularis</name>
    <dbReference type="NCBI Taxonomy" id="706552"/>
    <lineage>
        <taxon>Eukaryota</taxon>
        <taxon>Viridiplantae</taxon>
        <taxon>Chlorophyta</taxon>
        <taxon>core chlorophytes</taxon>
        <taxon>Trebouxiophyceae</taxon>
        <taxon>Trebouxiales</taxon>
        <taxon>Trebouxiaceae</taxon>
        <taxon>Symbiochloris</taxon>
    </lineage>
</organism>
<reference evidence="8 9" key="1">
    <citation type="journal article" date="2024" name="Nat. Commun.">
        <title>Phylogenomics reveals the evolutionary origins of lichenization in chlorophyte algae.</title>
        <authorList>
            <person name="Puginier C."/>
            <person name="Libourel C."/>
            <person name="Otte J."/>
            <person name="Skaloud P."/>
            <person name="Haon M."/>
            <person name="Grisel S."/>
            <person name="Petersen M."/>
            <person name="Berrin J.G."/>
            <person name="Delaux P.M."/>
            <person name="Dal Grande F."/>
            <person name="Keller J."/>
        </authorList>
    </citation>
    <scope>NUCLEOTIDE SEQUENCE [LARGE SCALE GENOMIC DNA]</scope>
    <source>
        <strain evidence="8 9">SAG 2036</strain>
    </source>
</reference>
<keyword evidence="6 7" id="KW-0472">Membrane</keyword>
<dbReference type="Pfam" id="PF01733">
    <property type="entry name" value="Nucleoside_tran"/>
    <property type="match status" value="1"/>
</dbReference>
<sequence length="485" mass="51458">MAQKDKLWLVLGTFGVLGVATLLSWNVLLSVSEYYFVRSHVSPYLPSLADNFPTILANVYTYMNLLAFVVLLPASKHIAVHWQVTLPSWAILAVLASQAWLSTQTQLSGNAVMAATVAGGAVLGAASSLLLCGAYALACRFPARYMQAVVTGQGLAGLTISLLSFLTLWLYPPQPDSVAPTAADVRPAALAYFIGAAALVASAMLGYYCFPHMPFAQRHTLPPDEGLQGYLPADDSGGLGASLLSPRSPQATAFDCDSPAAKVQRVLRRSSSSLALQQRNAELAGEVPQSAHKLPTLRETLSHLRWFHVIVGLSFCTSYCAFPALTSHICSTSNVAAHPPCQSRPGTGRLQGDLFIPLSFILFNGGDFVGRLTGGLHRAPPPSLPLALFAVLRLAIPAALAVCNVVTPHNWMLPFVLRSDWAPALLTALLGLTNGHLASCMVMHAPSMVPPAARDQVGTIMALSITLGITIGVSIALLAFPYLQT</sequence>
<keyword evidence="3" id="KW-0813">Transport</keyword>
<feature type="transmembrane region" description="Helical" evidence="7">
    <location>
        <begin position="306"/>
        <end position="325"/>
    </location>
</feature>
<dbReference type="AlphaFoldDB" id="A0AAW1Q403"/>
<evidence type="ECO:0000256" key="2">
    <source>
        <dbReference type="ARBA" id="ARBA00007965"/>
    </source>
</evidence>
<accession>A0AAW1Q403</accession>
<dbReference type="EMBL" id="JALJOQ010000001">
    <property type="protein sequence ID" value="KAK9815089.1"/>
    <property type="molecule type" value="Genomic_DNA"/>
</dbReference>
<dbReference type="GO" id="GO:0005337">
    <property type="term" value="F:nucleoside transmembrane transporter activity"/>
    <property type="evidence" value="ECO:0007669"/>
    <property type="project" value="InterPro"/>
</dbReference>
<feature type="transmembrane region" description="Helical" evidence="7">
    <location>
        <begin position="149"/>
        <end position="170"/>
    </location>
</feature>
<dbReference type="GO" id="GO:0005886">
    <property type="term" value="C:plasma membrane"/>
    <property type="evidence" value="ECO:0007669"/>
    <property type="project" value="TreeGrafter"/>
</dbReference>
<evidence type="ECO:0000256" key="4">
    <source>
        <dbReference type="ARBA" id="ARBA00022692"/>
    </source>
</evidence>
<evidence type="ECO:0000256" key="5">
    <source>
        <dbReference type="ARBA" id="ARBA00022989"/>
    </source>
</evidence>
<dbReference type="PIRSF" id="PIRSF016379">
    <property type="entry name" value="ENT"/>
    <property type="match status" value="1"/>
</dbReference>
<dbReference type="Proteomes" id="UP001465755">
    <property type="component" value="Unassembled WGS sequence"/>
</dbReference>
<evidence type="ECO:0000256" key="6">
    <source>
        <dbReference type="ARBA" id="ARBA00023136"/>
    </source>
</evidence>
<feature type="transmembrane region" description="Helical" evidence="7">
    <location>
        <begin position="52"/>
        <end position="72"/>
    </location>
</feature>
<comment type="subcellular location">
    <subcellularLocation>
        <location evidence="1">Membrane</location>
        <topology evidence="1">Multi-pass membrane protein</topology>
    </subcellularLocation>
</comment>
<evidence type="ECO:0000313" key="9">
    <source>
        <dbReference type="Proteomes" id="UP001465755"/>
    </source>
</evidence>
<dbReference type="SUPFAM" id="SSF103473">
    <property type="entry name" value="MFS general substrate transporter"/>
    <property type="match status" value="1"/>
</dbReference>
<dbReference type="PANTHER" id="PTHR10332:SF10">
    <property type="entry name" value="EQUILIBRATIVE NUCLEOSIDE TRANSPORTER 4"/>
    <property type="match status" value="1"/>
</dbReference>
<feature type="transmembrane region" description="Helical" evidence="7">
    <location>
        <begin position="113"/>
        <end position="137"/>
    </location>
</feature>
<comment type="similarity">
    <text evidence="2">Belongs to the SLC29A/ENT transporter (TC 2.A.57) family.</text>
</comment>
<feature type="transmembrane region" description="Helical" evidence="7">
    <location>
        <begin position="386"/>
        <end position="409"/>
    </location>
</feature>
<gene>
    <name evidence="8" type="ORF">WJX73_007329</name>
</gene>
<feature type="transmembrane region" description="Helical" evidence="7">
    <location>
        <begin position="84"/>
        <end position="101"/>
    </location>
</feature>
<keyword evidence="5 7" id="KW-1133">Transmembrane helix</keyword>
<feature type="transmembrane region" description="Helical" evidence="7">
    <location>
        <begin position="190"/>
        <end position="210"/>
    </location>
</feature>
<feature type="transmembrane region" description="Helical" evidence="7">
    <location>
        <begin position="421"/>
        <end position="445"/>
    </location>
</feature>
<evidence type="ECO:0000256" key="1">
    <source>
        <dbReference type="ARBA" id="ARBA00004141"/>
    </source>
</evidence>
<evidence type="ECO:0000256" key="3">
    <source>
        <dbReference type="ARBA" id="ARBA00022448"/>
    </source>
</evidence>
<name>A0AAW1Q403_9CHLO</name>
<comment type="caution">
    <text evidence="8">The sequence shown here is derived from an EMBL/GenBank/DDBJ whole genome shotgun (WGS) entry which is preliminary data.</text>
</comment>
<feature type="transmembrane region" description="Helical" evidence="7">
    <location>
        <begin position="457"/>
        <end position="483"/>
    </location>
</feature>
<feature type="transmembrane region" description="Helical" evidence="7">
    <location>
        <begin position="7"/>
        <end position="32"/>
    </location>
</feature>
<evidence type="ECO:0000313" key="8">
    <source>
        <dbReference type="EMBL" id="KAK9815089.1"/>
    </source>
</evidence>
<dbReference type="InterPro" id="IPR002259">
    <property type="entry name" value="Eqnu_transpt"/>
</dbReference>
<dbReference type="PANTHER" id="PTHR10332">
    <property type="entry name" value="EQUILIBRATIVE NUCLEOSIDE TRANSPORTER"/>
    <property type="match status" value="1"/>
</dbReference>
<protein>
    <submittedName>
        <fullName evidence="8">Uncharacterized protein</fullName>
    </submittedName>
</protein>
<keyword evidence="9" id="KW-1185">Reference proteome</keyword>
<proteinExistence type="inferred from homology"/>
<evidence type="ECO:0000256" key="7">
    <source>
        <dbReference type="SAM" id="Phobius"/>
    </source>
</evidence>
<keyword evidence="4 7" id="KW-0812">Transmembrane</keyword>
<dbReference type="InterPro" id="IPR036259">
    <property type="entry name" value="MFS_trans_sf"/>
</dbReference>